<evidence type="ECO:0000313" key="1">
    <source>
        <dbReference type="EMBL" id="KAK9873701.1"/>
    </source>
</evidence>
<gene>
    <name evidence="1" type="ORF">WA026_023862</name>
</gene>
<evidence type="ECO:0000313" key="2">
    <source>
        <dbReference type="Proteomes" id="UP001431783"/>
    </source>
</evidence>
<organism evidence="1 2">
    <name type="scientific">Henosepilachna vigintioctopunctata</name>
    <dbReference type="NCBI Taxonomy" id="420089"/>
    <lineage>
        <taxon>Eukaryota</taxon>
        <taxon>Metazoa</taxon>
        <taxon>Ecdysozoa</taxon>
        <taxon>Arthropoda</taxon>
        <taxon>Hexapoda</taxon>
        <taxon>Insecta</taxon>
        <taxon>Pterygota</taxon>
        <taxon>Neoptera</taxon>
        <taxon>Endopterygota</taxon>
        <taxon>Coleoptera</taxon>
        <taxon>Polyphaga</taxon>
        <taxon>Cucujiformia</taxon>
        <taxon>Coccinelloidea</taxon>
        <taxon>Coccinellidae</taxon>
        <taxon>Epilachninae</taxon>
        <taxon>Epilachnini</taxon>
        <taxon>Henosepilachna</taxon>
    </lineage>
</organism>
<reference evidence="1 2" key="1">
    <citation type="submission" date="2023-03" db="EMBL/GenBank/DDBJ databases">
        <title>Genome insight into feeding habits of ladybird beetles.</title>
        <authorList>
            <person name="Li H.-S."/>
            <person name="Huang Y.-H."/>
            <person name="Pang H."/>
        </authorList>
    </citation>
    <scope>NUCLEOTIDE SEQUENCE [LARGE SCALE GENOMIC DNA]</scope>
    <source>
        <strain evidence="1">SYSU_2023b</strain>
        <tissue evidence="1">Whole body</tissue>
    </source>
</reference>
<accession>A0AAW1TQA7</accession>
<comment type="caution">
    <text evidence="1">The sequence shown here is derived from an EMBL/GenBank/DDBJ whole genome shotgun (WGS) entry which is preliminary data.</text>
</comment>
<name>A0AAW1TQA7_9CUCU</name>
<dbReference type="AlphaFoldDB" id="A0AAW1TQA7"/>
<proteinExistence type="predicted"/>
<sequence>MDEFYELYYLQGEFKKTQHNEDWRSIGTALDQAVRHPINIDHTSIVFPNCIWTRYCYLVACNLNFNTAQSQEHRRPYMKNFLIFSRQMK</sequence>
<dbReference type="Proteomes" id="UP001431783">
    <property type="component" value="Unassembled WGS sequence"/>
</dbReference>
<protein>
    <submittedName>
        <fullName evidence="1">Uncharacterized protein</fullName>
    </submittedName>
</protein>
<keyword evidence="2" id="KW-1185">Reference proteome</keyword>
<dbReference type="EMBL" id="JARQZJ010000030">
    <property type="protein sequence ID" value="KAK9873701.1"/>
    <property type="molecule type" value="Genomic_DNA"/>
</dbReference>